<evidence type="ECO:0000259" key="1">
    <source>
        <dbReference type="PROSITE" id="PS50181"/>
    </source>
</evidence>
<protein>
    <recommendedName>
        <fullName evidence="1">F-box domain-containing protein</fullName>
    </recommendedName>
</protein>
<dbReference type="InterPro" id="IPR017451">
    <property type="entry name" value="F-box-assoc_interact_dom"/>
</dbReference>
<dbReference type="PANTHER" id="PTHR31672">
    <property type="entry name" value="BNACNNG10540D PROTEIN"/>
    <property type="match status" value="1"/>
</dbReference>
<dbReference type="InterPro" id="IPR050796">
    <property type="entry name" value="SCF_F-box_component"/>
</dbReference>
<dbReference type="InterPro" id="IPR001810">
    <property type="entry name" value="F-box_dom"/>
</dbReference>
<proteinExistence type="predicted"/>
<evidence type="ECO:0000313" key="2">
    <source>
        <dbReference type="EMBL" id="KAK1631724.1"/>
    </source>
</evidence>
<reference evidence="2" key="1">
    <citation type="submission" date="2023-07" db="EMBL/GenBank/DDBJ databases">
        <title>A chromosome-level genome assembly of Lolium multiflorum.</title>
        <authorList>
            <person name="Chen Y."/>
            <person name="Copetti D."/>
            <person name="Kolliker R."/>
            <person name="Studer B."/>
        </authorList>
    </citation>
    <scope>NUCLEOTIDE SEQUENCE</scope>
    <source>
        <strain evidence="2">02402/16</strain>
        <tissue evidence="2">Leaf</tissue>
    </source>
</reference>
<accession>A0AAD8RW23</accession>
<dbReference type="InterPro" id="IPR036047">
    <property type="entry name" value="F-box-like_dom_sf"/>
</dbReference>
<gene>
    <name evidence="2" type="ORF">QYE76_006039</name>
</gene>
<dbReference type="AlphaFoldDB" id="A0AAD8RW23"/>
<organism evidence="2 3">
    <name type="scientific">Lolium multiflorum</name>
    <name type="common">Italian ryegrass</name>
    <name type="synonym">Lolium perenne subsp. multiflorum</name>
    <dbReference type="NCBI Taxonomy" id="4521"/>
    <lineage>
        <taxon>Eukaryota</taxon>
        <taxon>Viridiplantae</taxon>
        <taxon>Streptophyta</taxon>
        <taxon>Embryophyta</taxon>
        <taxon>Tracheophyta</taxon>
        <taxon>Spermatophyta</taxon>
        <taxon>Magnoliopsida</taxon>
        <taxon>Liliopsida</taxon>
        <taxon>Poales</taxon>
        <taxon>Poaceae</taxon>
        <taxon>BOP clade</taxon>
        <taxon>Pooideae</taxon>
        <taxon>Poodae</taxon>
        <taxon>Poeae</taxon>
        <taxon>Poeae Chloroplast Group 2 (Poeae type)</taxon>
        <taxon>Loliodinae</taxon>
        <taxon>Loliinae</taxon>
        <taxon>Lolium</taxon>
    </lineage>
</organism>
<keyword evidence="3" id="KW-1185">Reference proteome</keyword>
<dbReference type="Proteomes" id="UP001231189">
    <property type="component" value="Unassembled WGS sequence"/>
</dbReference>
<name>A0AAD8RW23_LOLMU</name>
<dbReference type="Gene3D" id="1.20.1280.50">
    <property type="match status" value="1"/>
</dbReference>
<sequence length="541" mass="62707">MVTEEAKSKKQVSEECIINRLPGDLIERIFLRLPVSTLLSCIGVCKHWHDFIRGPQFVTSHLQDAPRYAFLFFPQGLVSGEPYPSDAILIDEAWSPSTYAVPVIGPDDLLFGTCNGLLGLYTKTSTIKIANFTTGEYMHLKKPAKNMRGDHFSFYNFGFHPVTKEYKITHFLGDYIEGHPSNKHKFSFIQVYTLGDKNWKDIPTPEPLSLNSVRNSGVVNVDGTTYWLTEDKTASWQHTLMSFDLREENFAMIQLPVEREDDDYFGPRIFWIRDIGGKLCIVTAQTGRYDARILVGELQIWTLDNPVEQSWSQKHNIKNPPNYIPGPHFVHMDRILAQSFFSVDSFELISENIEISFSKVATLFDFRPRKLYNMQSYICVKSLVCLDVYKKGGIVCRPKQQVGWQLKKWEAWENELREVENRRREIQKFEHKFSEVTEKIIKLYQVLVGSSHAISERLRTELDHVLQHKPEIRNQPRFLRRLNWVERKHDKDELTLRSNKINDIMQAIRQAQKNISSIVRSYMPDQGISIPGVSSTADKNQ</sequence>
<dbReference type="SUPFAM" id="SSF81383">
    <property type="entry name" value="F-box domain"/>
    <property type="match status" value="1"/>
</dbReference>
<dbReference type="PROSITE" id="PS50181">
    <property type="entry name" value="FBOX"/>
    <property type="match status" value="1"/>
</dbReference>
<comment type="caution">
    <text evidence="2">The sequence shown here is derived from an EMBL/GenBank/DDBJ whole genome shotgun (WGS) entry which is preliminary data.</text>
</comment>
<dbReference type="Pfam" id="PF08268">
    <property type="entry name" value="FBA_3"/>
    <property type="match status" value="1"/>
</dbReference>
<dbReference type="SMART" id="SM00256">
    <property type="entry name" value="FBOX"/>
    <property type="match status" value="1"/>
</dbReference>
<evidence type="ECO:0000313" key="3">
    <source>
        <dbReference type="Proteomes" id="UP001231189"/>
    </source>
</evidence>
<dbReference type="InterPro" id="IPR013187">
    <property type="entry name" value="F-box-assoc_dom_typ3"/>
</dbReference>
<dbReference type="Pfam" id="PF00646">
    <property type="entry name" value="F-box"/>
    <property type="match status" value="1"/>
</dbReference>
<dbReference type="PANTHER" id="PTHR31672:SF13">
    <property type="entry name" value="F-BOX PROTEIN CPR30-LIKE"/>
    <property type="match status" value="1"/>
</dbReference>
<dbReference type="NCBIfam" id="TIGR01640">
    <property type="entry name" value="F_box_assoc_1"/>
    <property type="match status" value="1"/>
</dbReference>
<feature type="domain" description="F-box" evidence="1">
    <location>
        <begin position="15"/>
        <end position="62"/>
    </location>
</feature>
<dbReference type="EMBL" id="JAUUTY010000005">
    <property type="protein sequence ID" value="KAK1631724.1"/>
    <property type="molecule type" value="Genomic_DNA"/>
</dbReference>